<comment type="caution">
    <text evidence="2">The sequence shown here is derived from an EMBL/GenBank/DDBJ whole genome shotgun (WGS) entry which is preliminary data.</text>
</comment>
<accession>A0ABP9VC49</accession>
<keyword evidence="1" id="KW-1133">Transmembrane helix</keyword>
<name>A0ABP9VC49_9DEIO</name>
<evidence type="ECO:0000313" key="3">
    <source>
        <dbReference type="Proteomes" id="UP001458946"/>
    </source>
</evidence>
<feature type="transmembrane region" description="Helical" evidence="1">
    <location>
        <begin position="21"/>
        <end position="42"/>
    </location>
</feature>
<dbReference type="Proteomes" id="UP001458946">
    <property type="component" value="Unassembled WGS sequence"/>
</dbReference>
<keyword evidence="3" id="KW-1185">Reference proteome</keyword>
<evidence type="ECO:0000313" key="2">
    <source>
        <dbReference type="EMBL" id="GAA5501785.1"/>
    </source>
</evidence>
<protein>
    <submittedName>
        <fullName evidence="2">Uncharacterized protein</fullName>
    </submittedName>
</protein>
<dbReference type="EMBL" id="BAABRN010000013">
    <property type="protein sequence ID" value="GAA5501785.1"/>
    <property type="molecule type" value="Genomic_DNA"/>
</dbReference>
<evidence type="ECO:0000256" key="1">
    <source>
        <dbReference type="SAM" id="Phobius"/>
    </source>
</evidence>
<keyword evidence="1" id="KW-0472">Membrane</keyword>
<organism evidence="2 3">
    <name type="scientific">Deinococcus xinjiangensis</name>
    <dbReference type="NCBI Taxonomy" id="457454"/>
    <lineage>
        <taxon>Bacteria</taxon>
        <taxon>Thermotogati</taxon>
        <taxon>Deinococcota</taxon>
        <taxon>Deinococci</taxon>
        <taxon>Deinococcales</taxon>
        <taxon>Deinococcaceae</taxon>
        <taxon>Deinococcus</taxon>
    </lineage>
</organism>
<reference evidence="2 3" key="1">
    <citation type="submission" date="2024-02" db="EMBL/GenBank/DDBJ databases">
        <title>Deinococcus xinjiangensis NBRC 107630.</title>
        <authorList>
            <person name="Ichikawa N."/>
            <person name="Katano-Makiyama Y."/>
            <person name="Hidaka K."/>
        </authorList>
    </citation>
    <scope>NUCLEOTIDE SEQUENCE [LARGE SCALE GENOMIC DNA]</scope>
    <source>
        <strain evidence="2 3">NBRC 107630</strain>
    </source>
</reference>
<gene>
    <name evidence="2" type="ORF">Dxin01_01524</name>
</gene>
<dbReference type="RefSeq" id="WP_353541756.1">
    <property type="nucleotide sequence ID" value="NZ_BAABRN010000013.1"/>
</dbReference>
<sequence length="44" mass="4767">MSNHRKDTPKRPRRPLKASEIAVIIAALGTLLSGLAALLQALHH</sequence>
<proteinExistence type="predicted"/>
<keyword evidence="1" id="KW-0812">Transmembrane</keyword>